<proteinExistence type="predicted"/>
<comment type="caution">
    <text evidence="1">The sequence shown here is derived from an EMBL/GenBank/DDBJ whole genome shotgun (WGS) entry which is preliminary data.</text>
</comment>
<feature type="non-terminal residue" evidence="1">
    <location>
        <position position="1"/>
    </location>
</feature>
<protein>
    <submittedName>
        <fullName evidence="1">Uncharacterized protein</fullName>
    </submittedName>
</protein>
<dbReference type="EMBL" id="BTSX01000006">
    <property type="protein sequence ID" value="GMT03713.1"/>
    <property type="molecule type" value="Genomic_DNA"/>
</dbReference>
<dbReference type="AlphaFoldDB" id="A0AAV5UBI0"/>
<keyword evidence="2" id="KW-1185">Reference proteome</keyword>
<dbReference type="Proteomes" id="UP001432027">
    <property type="component" value="Unassembled WGS sequence"/>
</dbReference>
<gene>
    <name evidence="1" type="ORF">PENTCL1PPCAC_25887</name>
</gene>
<reference evidence="1" key="1">
    <citation type="submission" date="2023-10" db="EMBL/GenBank/DDBJ databases">
        <title>Genome assembly of Pristionchus species.</title>
        <authorList>
            <person name="Yoshida K."/>
            <person name="Sommer R.J."/>
        </authorList>
    </citation>
    <scope>NUCLEOTIDE SEQUENCE</scope>
    <source>
        <strain evidence="1">RS0144</strain>
    </source>
</reference>
<accession>A0AAV5UBI0</accession>
<evidence type="ECO:0000313" key="1">
    <source>
        <dbReference type="EMBL" id="GMT03713.1"/>
    </source>
</evidence>
<name>A0AAV5UBI0_9BILA</name>
<sequence length="76" mass="8569">WATGIREELEAELSHLQILAAQLRLSVELQQWRQVGPVGRWMVVQPLPVGNGVEWQMSTLGRVTPPSAQRTHECIV</sequence>
<organism evidence="1 2">
    <name type="scientific">Pristionchus entomophagus</name>
    <dbReference type="NCBI Taxonomy" id="358040"/>
    <lineage>
        <taxon>Eukaryota</taxon>
        <taxon>Metazoa</taxon>
        <taxon>Ecdysozoa</taxon>
        <taxon>Nematoda</taxon>
        <taxon>Chromadorea</taxon>
        <taxon>Rhabditida</taxon>
        <taxon>Rhabditina</taxon>
        <taxon>Diplogasteromorpha</taxon>
        <taxon>Diplogasteroidea</taxon>
        <taxon>Neodiplogasteridae</taxon>
        <taxon>Pristionchus</taxon>
    </lineage>
</organism>
<feature type="non-terminal residue" evidence="1">
    <location>
        <position position="76"/>
    </location>
</feature>
<evidence type="ECO:0000313" key="2">
    <source>
        <dbReference type="Proteomes" id="UP001432027"/>
    </source>
</evidence>